<evidence type="ECO:0000313" key="2">
    <source>
        <dbReference type="EMBL" id="KAG6451059.1"/>
    </source>
</evidence>
<evidence type="ECO:0000313" key="3">
    <source>
        <dbReference type="Proteomes" id="UP000791440"/>
    </source>
</evidence>
<gene>
    <name evidence="2" type="ORF">O3G_MSEX006909</name>
</gene>
<accession>A0A921Z5S1</accession>
<dbReference type="InterPro" id="IPR006631">
    <property type="entry name" value="DM4_12"/>
</dbReference>
<organism evidence="2 3">
    <name type="scientific">Manduca sexta</name>
    <name type="common">Tobacco hawkmoth</name>
    <name type="synonym">Tobacco hornworm</name>
    <dbReference type="NCBI Taxonomy" id="7130"/>
    <lineage>
        <taxon>Eukaryota</taxon>
        <taxon>Metazoa</taxon>
        <taxon>Ecdysozoa</taxon>
        <taxon>Arthropoda</taxon>
        <taxon>Hexapoda</taxon>
        <taxon>Insecta</taxon>
        <taxon>Pterygota</taxon>
        <taxon>Neoptera</taxon>
        <taxon>Endopterygota</taxon>
        <taxon>Lepidoptera</taxon>
        <taxon>Glossata</taxon>
        <taxon>Ditrysia</taxon>
        <taxon>Bombycoidea</taxon>
        <taxon>Sphingidae</taxon>
        <taxon>Sphinginae</taxon>
        <taxon>Sphingini</taxon>
        <taxon>Manduca</taxon>
    </lineage>
</organism>
<dbReference type="SMART" id="SM00718">
    <property type="entry name" value="DM4_12"/>
    <property type="match status" value="1"/>
</dbReference>
<proteinExistence type="predicted"/>
<evidence type="ECO:0000256" key="1">
    <source>
        <dbReference type="SAM" id="SignalP"/>
    </source>
</evidence>
<reference evidence="2" key="2">
    <citation type="submission" date="2020-12" db="EMBL/GenBank/DDBJ databases">
        <authorList>
            <person name="Kanost M."/>
        </authorList>
    </citation>
    <scope>NUCLEOTIDE SEQUENCE</scope>
</reference>
<dbReference type="EMBL" id="JH668399">
    <property type="protein sequence ID" value="KAG6451059.1"/>
    <property type="molecule type" value="Genomic_DNA"/>
</dbReference>
<dbReference type="Proteomes" id="UP000791440">
    <property type="component" value="Unassembled WGS sequence"/>
</dbReference>
<dbReference type="OrthoDB" id="8180611at2759"/>
<feature type="signal peptide" evidence="1">
    <location>
        <begin position="1"/>
        <end position="23"/>
    </location>
</feature>
<name>A0A921Z5S1_MANSE</name>
<dbReference type="Pfam" id="PF07841">
    <property type="entry name" value="DM4_12"/>
    <property type="match status" value="1"/>
</dbReference>
<keyword evidence="3" id="KW-1185">Reference proteome</keyword>
<comment type="caution">
    <text evidence="2">The sequence shown here is derived from an EMBL/GenBank/DDBJ whole genome shotgun (WGS) entry which is preliminary data.</text>
</comment>
<dbReference type="AlphaFoldDB" id="A0A921Z5S1"/>
<protein>
    <submittedName>
        <fullName evidence="2">Uncharacterized protein</fullName>
    </submittedName>
</protein>
<feature type="chain" id="PRO_5036861576" evidence="1">
    <location>
        <begin position="24"/>
        <end position="199"/>
    </location>
</feature>
<keyword evidence="1" id="KW-0732">Signal</keyword>
<dbReference type="PANTHER" id="PTHR21253">
    <property type="entry name" value="F-BOX ONLY PROTEIN 11-RELATED"/>
    <property type="match status" value="1"/>
</dbReference>
<dbReference type="PANTHER" id="PTHR21253:SF0">
    <property type="entry name" value="F-BOX ONLY PROTEIN 11-RELATED"/>
    <property type="match status" value="1"/>
</dbReference>
<sequence length="199" mass="23141">MSSKKLSLVSILVFLAMVERGWANFDQCPNVKKPLSHVRKRRHLTFPDGTTVSMTTSVVKTFMTHVPSGWYLVIEASLVYHLPDTKTQISAHRRKKLHHRQKREFWDTLREALDIRNINGESCVIRSICEAKTHLAPPGKSLVHDILRAIFTAPLHEEEFNEEIGRNYRRLLEPDVCEKENDCPFSILNFIFQLNNQNY</sequence>
<reference evidence="2" key="1">
    <citation type="journal article" date="2016" name="Insect Biochem. Mol. Biol.">
        <title>Multifaceted biological insights from a draft genome sequence of the tobacco hornworm moth, Manduca sexta.</title>
        <authorList>
            <person name="Kanost M.R."/>
            <person name="Arrese E.L."/>
            <person name="Cao X."/>
            <person name="Chen Y.R."/>
            <person name="Chellapilla S."/>
            <person name="Goldsmith M.R."/>
            <person name="Grosse-Wilde E."/>
            <person name="Heckel D.G."/>
            <person name="Herndon N."/>
            <person name="Jiang H."/>
            <person name="Papanicolaou A."/>
            <person name="Qu J."/>
            <person name="Soulages J.L."/>
            <person name="Vogel H."/>
            <person name="Walters J."/>
            <person name="Waterhouse R.M."/>
            <person name="Ahn S.J."/>
            <person name="Almeida F.C."/>
            <person name="An C."/>
            <person name="Aqrawi P."/>
            <person name="Bretschneider A."/>
            <person name="Bryant W.B."/>
            <person name="Bucks S."/>
            <person name="Chao H."/>
            <person name="Chevignon G."/>
            <person name="Christen J.M."/>
            <person name="Clarke D.F."/>
            <person name="Dittmer N.T."/>
            <person name="Ferguson L.C.F."/>
            <person name="Garavelou S."/>
            <person name="Gordon K.H.J."/>
            <person name="Gunaratna R.T."/>
            <person name="Han Y."/>
            <person name="Hauser F."/>
            <person name="He Y."/>
            <person name="Heidel-Fischer H."/>
            <person name="Hirsh A."/>
            <person name="Hu Y."/>
            <person name="Jiang H."/>
            <person name="Kalra D."/>
            <person name="Klinner C."/>
            <person name="Konig C."/>
            <person name="Kovar C."/>
            <person name="Kroll A.R."/>
            <person name="Kuwar S.S."/>
            <person name="Lee S.L."/>
            <person name="Lehman R."/>
            <person name="Li K."/>
            <person name="Li Z."/>
            <person name="Liang H."/>
            <person name="Lovelace S."/>
            <person name="Lu Z."/>
            <person name="Mansfield J.H."/>
            <person name="McCulloch K.J."/>
            <person name="Mathew T."/>
            <person name="Morton B."/>
            <person name="Muzny D.M."/>
            <person name="Neunemann D."/>
            <person name="Ongeri F."/>
            <person name="Pauchet Y."/>
            <person name="Pu L.L."/>
            <person name="Pyrousis I."/>
            <person name="Rao X.J."/>
            <person name="Redding A."/>
            <person name="Roesel C."/>
            <person name="Sanchez-Gracia A."/>
            <person name="Schaack S."/>
            <person name="Shukla A."/>
            <person name="Tetreau G."/>
            <person name="Wang Y."/>
            <person name="Xiong G.H."/>
            <person name="Traut W."/>
            <person name="Walsh T.K."/>
            <person name="Worley K.C."/>
            <person name="Wu D."/>
            <person name="Wu W."/>
            <person name="Wu Y.Q."/>
            <person name="Zhang X."/>
            <person name="Zou Z."/>
            <person name="Zucker H."/>
            <person name="Briscoe A.D."/>
            <person name="Burmester T."/>
            <person name="Clem R.J."/>
            <person name="Feyereisen R."/>
            <person name="Grimmelikhuijzen C.J.P."/>
            <person name="Hamodrakas S.J."/>
            <person name="Hansson B.S."/>
            <person name="Huguet E."/>
            <person name="Jermiin L.S."/>
            <person name="Lan Q."/>
            <person name="Lehman H.K."/>
            <person name="Lorenzen M."/>
            <person name="Merzendorfer H."/>
            <person name="Michalopoulos I."/>
            <person name="Morton D.B."/>
            <person name="Muthukrishnan S."/>
            <person name="Oakeshott J.G."/>
            <person name="Palmer W."/>
            <person name="Park Y."/>
            <person name="Passarelli A.L."/>
            <person name="Rozas J."/>
            <person name="Schwartz L.M."/>
            <person name="Smith W."/>
            <person name="Southgate A."/>
            <person name="Vilcinskas A."/>
            <person name="Vogt R."/>
            <person name="Wang P."/>
            <person name="Werren J."/>
            <person name="Yu X.Q."/>
            <person name="Zhou J.J."/>
            <person name="Brown S.J."/>
            <person name="Scherer S.E."/>
            <person name="Richards S."/>
            <person name="Blissard G.W."/>
        </authorList>
    </citation>
    <scope>NUCLEOTIDE SEQUENCE</scope>
</reference>